<dbReference type="EMBL" id="CP015402">
    <property type="protein sequence ID" value="ANU63583.1"/>
    <property type="molecule type" value="Genomic_DNA"/>
</dbReference>
<comment type="similarity">
    <text evidence="3 11">Belongs to the NadD family.</text>
</comment>
<dbReference type="GeneID" id="65536698"/>
<evidence type="ECO:0000256" key="8">
    <source>
        <dbReference type="ARBA" id="ARBA00022840"/>
    </source>
</evidence>
<dbReference type="Proteomes" id="UP000186351">
    <property type="component" value="Chromosome"/>
</dbReference>
<sequence length="198" mass="22061">MSVQRKRIGIMGGSYNPVHAGHMIVASYIAQWGALDEVWLTLSPQNPFKRNLNLADDAHRLEMLRIAVGSSPFLRVCDVELSMPRPSYTVDTLARLSEMYPDCDFRLIVGADNWESFGKWRSPDEIVSRHGLIVYPRPGYSTDGCEGTPGVTCVEAPQVELSSTFIRDAIAAGRDMNFFLPPGVYQYIIENGLYGSVQ</sequence>
<comment type="pathway">
    <text evidence="2 11">Cofactor biosynthesis; NAD(+) biosynthesis; deamido-NAD(+) from nicotinate D-ribonucleotide: step 1/1.</text>
</comment>
<evidence type="ECO:0000256" key="9">
    <source>
        <dbReference type="ARBA" id="ARBA00023027"/>
    </source>
</evidence>
<evidence type="ECO:0000313" key="14">
    <source>
        <dbReference type="Proteomes" id="UP000186351"/>
    </source>
</evidence>
<proteinExistence type="inferred from homology"/>
<dbReference type="NCBIfam" id="TIGR00482">
    <property type="entry name" value="nicotinate (nicotinamide) nucleotide adenylyltransferase"/>
    <property type="match status" value="1"/>
</dbReference>
<dbReference type="InterPro" id="IPR005248">
    <property type="entry name" value="NadD/NMNAT"/>
</dbReference>
<evidence type="ECO:0000259" key="12">
    <source>
        <dbReference type="Pfam" id="PF01467"/>
    </source>
</evidence>
<keyword evidence="8 11" id="KW-0067">ATP-binding</keyword>
<keyword evidence="4 11" id="KW-0662">Pyridine nucleotide biosynthesis</keyword>
<name>A0A1B1S9V4_9BACT</name>
<dbReference type="EC" id="2.7.7.18" evidence="11"/>
<dbReference type="HAMAP" id="MF_00244">
    <property type="entry name" value="NaMN_adenylyltr"/>
    <property type="match status" value="1"/>
</dbReference>
<dbReference type="GO" id="GO:0005524">
    <property type="term" value="F:ATP binding"/>
    <property type="evidence" value="ECO:0007669"/>
    <property type="project" value="UniProtKB-KW"/>
</dbReference>
<evidence type="ECO:0000256" key="3">
    <source>
        <dbReference type="ARBA" id="ARBA00009014"/>
    </source>
</evidence>
<gene>
    <name evidence="11" type="primary">nadD</name>
    <name evidence="13" type="ORF">A4V02_07490</name>
</gene>
<dbReference type="Gene3D" id="3.40.50.620">
    <property type="entry name" value="HUPs"/>
    <property type="match status" value="1"/>
</dbReference>
<dbReference type="Pfam" id="PF01467">
    <property type="entry name" value="CTP_transf_like"/>
    <property type="match status" value="1"/>
</dbReference>
<organism evidence="13 14">
    <name type="scientific">Muribaculum intestinale</name>
    <dbReference type="NCBI Taxonomy" id="1796646"/>
    <lineage>
        <taxon>Bacteria</taxon>
        <taxon>Pseudomonadati</taxon>
        <taxon>Bacteroidota</taxon>
        <taxon>Bacteroidia</taxon>
        <taxon>Bacteroidales</taxon>
        <taxon>Muribaculaceae</taxon>
        <taxon>Muribaculum</taxon>
    </lineage>
</organism>
<keyword evidence="6 11" id="KW-0548">Nucleotidyltransferase</keyword>
<comment type="catalytic activity">
    <reaction evidence="10 11">
        <text>nicotinate beta-D-ribonucleotide + ATP + H(+) = deamido-NAD(+) + diphosphate</text>
        <dbReference type="Rhea" id="RHEA:22860"/>
        <dbReference type="ChEBI" id="CHEBI:15378"/>
        <dbReference type="ChEBI" id="CHEBI:30616"/>
        <dbReference type="ChEBI" id="CHEBI:33019"/>
        <dbReference type="ChEBI" id="CHEBI:57502"/>
        <dbReference type="ChEBI" id="CHEBI:58437"/>
        <dbReference type="EC" id="2.7.7.18"/>
    </reaction>
</comment>
<keyword evidence="7 11" id="KW-0547">Nucleotide-binding</keyword>
<feature type="domain" description="Cytidyltransferase-like" evidence="12">
    <location>
        <begin position="10"/>
        <end position="168"/>
    </location>
</feature>
<dbReference type="AlphaFoldDB" id="A0A1B1S9V4"/>
<reference evidence="14" key="1">
    <citation type="submission" date="2016-04" db="EMBL/GenBank/DDBJ databases">
        <title>Complete Genome Sequences of Twelve Strains of a Stable Defined Moderately Diverse Mouse Microbiota 2 (sDMDMm2).</title>
        <authorList>
            <person name="Uchimura Y."/>
            <person name="Wyss M."/>
            <person name="Brugiroux S."/>
            <person name="Limenitakis J.P."/>
            <person name="Stecher B."/>
            <person name="McCoy K.D."/>
            <person name="Macpherson A.J."/>
        </authorList>
    </citation>
    <scope>NUCLEOTIDE SEQUENCE [LARGE SCALE GENOMIC DNA]</scope>
    <source>
        <strain evidence="14">YL27</strain>
    </source>
</reference>
<dbReference type="GO" id="GO:0004515">
    <property type="term" value="F:nicotinate-nucleotide adenylyltransferase activity"/>
    <property type="evidence" value="ECO:0007669"/>
    <property type="project" value="UniProtKB-UniRule"/>
</dbReference>
<dbReference type="KEGG" id="pary:A4V02_07490"/>
<comment type="function">
    <text evidence="1 11">Catalyzes the reversible adenylation of nicotinate mononucleotide (NaMN) to nicotinic acid adenine dinucleotide (NaAD).</text>
</comment>
<dbReference type="UniPathway" id="UPA00253">
    <property type="reaction ID" value="UER00332"/>
</dbReference>
<evidence type="ECO:0000256" key="2">
    <source>
        <dbReference type="ARBA" id="ARBA00005019"/>
    </source>
</evidence>
<dbReference type="SUPFAM" id="SSF52374">
    <property type="entry name" value="Nucleotidylyl transferase"/>
    <property type="match status" value="1"/>
</dbReference>
<dbReference type="PANTHER" id="PTHR39321:SF3">
    <property type="entry name" value="PHOSPHOPANTETHEINE ADENYLYLTRANSFERASE"/>
    <property type="match status" value="1"/>
</dbReference>
<dbReference type="NCBIfam" id="NF000840">
    <property type="entry name" value="PRK00071.1-3"/>
    <property type="match status" value="1"/>
</dbReference>
<evidence type="ECO:0000313" key="13">
    <source>
        <dbReference type="EMBL" id="ANU63583.1"/>
    </source>
</evidence>
<keyword evidence="9 11" id="KW-0520">NAD</keyword>
<dbReference type="InterPro" id="IPR014729">
    <property type="entry name" value="Rossmann-like_a/b/a_fold"/>
</dbReference>
<evidence type="ECO:0000256" key="6">
    <source>
        <dbReference type="ARBA" id="ARBA00022695"/>
    </source>
</evidence>
<keyword evidence="5 11" id="KW-0808">Transferase</keyword>
<evidence type="ECO:0000256" key="5">
    <source>
        <dbReference type="ARBA" id="ARBA00022679"/>
    </source>
</evidence>
<dbReference type="OrthoDB" id="5295945at2"/>
<accession>A0A1B1S9V4</accession>
<dbReference type="CDD" id="cd02165">
    <property type="entry name" value="NMNAT"/>
    <property type="match status" value="1"/>
</dbReference>
<dbReference type="STRING" id="1796646.A4V02_07490"/>
<keyword evidence="14" id="KW-1185">Reference proteome</keyword>
<evidence type="ECO:0000256" key="1">
    <source>
        <dbReference type="ARBA" id="ARBA00002324"/>
    </source>
</evidence>
<evidence type="ECO:0000256" key="11">
    <source>
        <dbReference type="HAMAP-Rule" id="MF_00244"/>
    </source>
</evidence>
<protein>
    <recommendedName>
        <fullName evidence="11">Probable nicotinate-nucleotide adenylyltransferase</fullName>
        <ecNumber evidence="11">2.7.7.18</ecNumber>
    </recommendedName>
    <alternativeName>
        <fullName evidence="11">Deamido-NAD(+) diphosphorylase</fullName>
    </alternativeName>
    <alternativeName>
        <fullName evidence="11">Deamido-NAD(+) pyrophosphorylase</fullName>
    </alternativeName>
    <alternativeName>
        <fullName evidence="11">Nicotinate mononucleotide adenylyltransferase</fullName>
        <shortName evidence="11">NaMN adenylyltransferase</shortName>
    </alternativeName>
</protein>
<evidence type="ECO:0000256" key="7">
    <source>
        <dbReference type="ARBA" id="ARBA00022741"/>
    </source>
</evidence>
<accession>A0A1Z2XIS1</accession>
<dbReference type="GO" id="GO:0009435">
    <property type="term" value="P:NAD+ biosynthetic process"/>
    <property type="evidence" value="ECO:0007669"/>
    <property type="project" value="UniProtKB-UniRule"/>
</dbReference>
<dbReference type="InterPro" id="IPR004821">
    <property type="entry name" value="Cyt_trans-like"/>
</dbReference>
<evidence type="ECO:0000256" key="4">
    <source>
        <dbReference type="ARBA" id="ARBA00022642"/>
    </source>
</evidence>
<dbReference type="PANTHER" id="PTHR39321">
    <property type="entry name" value="NICOTINATE-NUCLEOTIDE ADENYLYLTRANSFERASE-RELATED"/>
    <property type="match status" value="1"/>
</dbReference>
<evidence type="ECO:0000256" key="10">
    <source>
        <dbReference type="ARBA" id="ARBA00048721"/>
    </source>
</evidence>
<dbReference type="RefSeq" id="WP_068960892.1">
    <property type="nucleotide sequence ID" value="NZ_CAJTAP010000013.1"/>
</dbReference>